<dbReference type="RefSeq" id="WP_129005927.1">
    <property type="nucleotide sequence ID" value="NZ_SDHZ01000005.1"/>
</dbReference>
<organism evidence="9 10">
    <name type="scientific">Filimonas effusa</name>
    <dbReference type="NCBI Taxonomy" id="2508721"/>
    <lineage>
        <taxon>Bacteria</taxon>
        <taxon>Pseudomonadati</taxon>
        <taxon>Bacteroidota</taxon>
        <taxon>Chitinophagia</taxon>
        <taxon>Chitinophagales</taxon>
        <taxon>Chitinophagaceae</taxon>
        <taxon>Filimonas</taxon>
    </lineage>
</organism>
<dbReference type="InterPro" id="IPR039426">
    <property type="entry name" value="TonB-dep_rcpt-like"/>
</dbReference>
<accession>A0A4Q1CZT3</accession>
<dbReference type="InterPro" id="IPR008969">
    <property type="entry name" value="CarboxyPept-like_regulatory"/>
</dbReference>
<evidence type="ECO:0000256" key="1">
    <source>
        <dbReference type="ARBA" id="ARBA00004571"/>
    </source>
</evidence>
<evidence type="ECO:0000313" key="9">
    <source>
        <dbReference type="EMBL" id="RXK80836.1"/>
    </source>
</evidence>
<dbReference type="Pfam" id="PF13715">
    <property type="entry name" value="CarbopepD_reg_2"/>
    <property type="match status" value="1"/>
</dbReference>
<dbReference type="Gene3D" id="2.40.170.20">
    <property type="entry name" value="TonB-dependent receptor, beta-barrel domain"/>
    <property type="match status" value="1"/>
</dbReference>
<keyword evidence="4 7" id="KW-0812">Transmembrane</keyword>
<keyword evidence="10" id="KW-1185">Reference proteome</keyword>
<dbReference type="NCBIfam" id="TIGR04057">
    <property type="entry name" value="SusC_RagA_signa"/>
    <property type="match status" value="1"/>
</dbReference>
<dbReference type="Gene3D" id="2.60.40.1120">
    <property type="entry name" value="Carboxypeptidase-like, regulatory domain"/>
    <property type="match status" value="1"/>
</dbReference>
<dbReference type="SUPFAM" id="SSF56935">
    <property type="entry name" value="Porins"/>
    <property type="match status" value="1"/>
</dbReference>
<evidence type="ECO:0000256" key="2">
    <source>
        <dbReference type="ARBA" id="ARBA00022448"/>
    </source>
</evidence>
<reference evidence="9 10" key="1">
    <citation type="submission" date="2019-01" db="EMBL/GenBank/DDBJ databases">
        <title>Filimonas sp. strain TTM-71.</title>
        <authorList>
            <person name="Chen W.-M."/>
        </authorList>
    </citation>
    <scope>NUCLEOTIDE SEQUENCE [LARGE SCALE GENOMIC DNA]</scope>
    <source>
        <strain evidence="9 10">TTM-71</strain>
    </source>
</reference>
<dbReference type="SUPFAM" id="SSF49464">
    <property type="entry name" value="Carboxypeptidase regulatory domain-like"/>
    <property type="match status" value="1"/>
</dbReference>
<protein>
    <submittedName>
        <fullName evidence="9">SusC/RagA family TonB-linked outer membrane protein</fullName>
    </submittedName>
</protein>
<dbReference type="InterPro" id="IPR023996">
    <property type="entry name" value="TonB-dep_OMP_SusC/RagA"/>
</dbReference>
<dbReference type="GO" id="GO:0009279">
    <property type="term" value="C:cell outer membrane"/>
    <property type="evidence" value="ECO:0007669"/>
    <property type="project" value="UniProtKB-SubCell"/>
</dbReference>
<dbReference type="InterPro" id="IPR012910">
    <property type="entry name" value="Plug_dom"/>
</dbReference>
<comment type="caution">
    <text evidence="9">The sequence shown here is derived from an EMBL/GenBank/DDBJ whole genome shotgun (WGS) entry which is preliminary data.</text>
</comment>
<sequence length="1105" mass="123102">MRPIFSFMLLCFMIHVRSLSQTIDLTESNMPLELVLNQVKTQTGYSVLWNEMQLQGQALVSVRAKKLSLNAVLEQVLTPLGLTYRLIGKLIIVTGKTKVPPRDASAAPAKTSGFSISGIIINASGEPVVMASVHITGTGIQAVSDNNGRFTIYTKRQEQQVSLLISCNGYADKRIQVSDNQKVVVTLQDKIGLLQDVVVETGLFKKRKETYTGAAVSIGADELNRAGNRNLFLSLHNLNPSLNIIENNTWGSDPNYLPELQIRGNASIPNVNELSNEANTGMNTPLILVDGFETSVQRVIDMSQEQIVSVTILKDAAATAIYGSQGANGVIAIKTKLPGESNTPGKTKIAVKYNTVIQSPDISSYNMMRTRDKLSLERKAGMYSSSSSSQDIKLKNYYNFLMHDMTRGVETDWLALPLRNAIGKKLSMSFDHKGPLFSFITTLQLNDVQGVMKASSRKNLGGDVKINFQHGKWQLWTLTHWSSTNSRNTPYGSFNTYVKMNPYWAPFDDNGFPLRQLGNPEMAPTGFAVPANPLYDAALYAFNHAINYTFIQNLKLCYNLDSFFTCKAQVAANRGSESGSSLMPFTGTRRFTSNIFRESDYSYNSSCLLQYDAAVSIHYDNHKVKNRINAGLQVSVRQQSSHTDSVAVVRLLLPSIDSITTIVQRLQQGRQLVEESFERAAAFIATANYAYRNRYFADLSIRVDGNSQFGLHNRFAAFWSAGIGWNLHQEQFFRQFSAVNKFVLRFSYGLTGACRFQPYQSLKTYKYYNNAYYAWPGSRLITLGNDDLKWQQQKKYNAGMEMVLFGNNLQITGDVYQETTEGLISFISLPASGGFPGYIGNDGTISNKGLECTVDWQFLHNKSKNYSWRIAAGLTHNQNKIIAISPALEQAQQKMQLTPSTTPVRLYKQGYAVYTMWLVPSMGIDPATGKEWFRNNNGDPVSGWDGTYVQPAGRGEPKFRGSISSVFTYAGLSASLILRYRLGGQLYNQTLIGKVENAGLYYNVDARALQGRWEKPGDYAAFKSLLVTTPSYASSRFMFNETTVEAASLHVMYKASHTLSGKLGCNELSFSMTVDNIFYASDVHRERGINYPFSRQFTFSIAASL</sequence>
<dbReference type="Pfam" id="PF07715">
    <property type="entry name" value="Plug"/>
    <property type="match status" value="1"/>
</dbReference>
<dbReference type="InterPro" id="IPR037066">
    <property type="entry name" value="Plug_dom_sf"/>
</dbReference>
<evidence type="ECO:0000256" key="4">
    <source>
        <dbReference type="ARBA" id="ARBA00022692"/>
    </source>
</evidence>
<keyword evidence="3 7" id="KW-1134">Transmembrane beta strand</keyword>
<dbReference type="Proteomes" id="UP000290545">
    <property type="component" value="Unassembled WGS sequence"/>
</dbReference>
<comment type="subcellular location">
    <subcellularLocation>
        <location evidence="1 7">Cell outer membrane</location>
        <topology evidence="1 7">Multi-pass membrane protein</topology>
    </subcellularLocation>
</comment>
<dbReference type="EMBL" id="SDHZ01000005">
    <property type="protein sequence ID" value="RXK80836.1"/>
    <property type="molecule type" value="Genomic_DNA"/>
</dbReference>
<dbReference type="NCBIfam" id="TIGR04056">
    <property type="entry name" value="OMP_RagA_SusC"/>
    <property type="match status" value="1"/>
</dbReference>
<evidence type="ECO:0000256" key="5">
    <source>
        <dbReference type="ARBA" id="ARBA00023136"/>
    </source>
</evidence>
<name>A0A4Q1CZT3_9BACT</name>
<dbReference type="OrthoDB" id="1094723at2"/>
<dbReference type="PROSITE" id="PS52016">
    <property type="entry name" value="TONB_DEPENDENT_REC_3"/>
    <property type="match status" value="1"/>
</dbReference>
<gene>
    <name evidence="9" type="ORF">ESB13_22020</name>
</gene>
<keyword evidence="6 7" id="KW-0998">Cell outer membrane</keyword>
<dbReference type="Gene3D" id="2.170.130.10">
    <property type="entry name" value="TonB-dependent receptor, plug domain"/>
    <property type="match status" value="1"/>
</dbReference>
<proteinExistence type="inferred from homology"/>
<dbReference type="AlphaFoldDB" id="A0A4Q1CZT3"/>
<keyword evidence="2 7" id="KW-0813">Transport</keyword>
<evidence type="ECO:0000256" key="6">
    <source>
        <dbReference type="ARBA" id="ARBA00023237"/>
    </source>
</evidence>
<comment type="similarity">
    <text evidence="7">Belongs to the TonB-dependent receptor family.</text>
</comment>
<evidence type="ECO:0000259" key="8">
    <source>
        <dbReference type="Pfam" id="PF07715"/>
    </source>
</evidence>
<feature type="domain" description="TonB-dependent receptor plug" evidence="8">
    <location>
        <begin position="210"/>
        <end position="330"/>
    </location>
</feature>
<dbReference type="InterPro" id="IPR036942">
    <property type="entry name" value="Beta-barrel_TonB_sf"/>
</dbReference>
<dbReference type="InterPro" id="IPR023997">
    <property type="entry name" value="TonB-dep_OMP_SusC/RagA_CS"/>
</dbReference>
<evidence type="ECO:0000313" key="10">
    <source>
        <dbReference type="Proteomes" id="UP000290545"/>
    </source>
</evidence>
<evidence type="ECO:0000256" key="7">
    <source>
        <dbReference type="PROSITE-ProRule" id="PRU01360"/>
    </source>
</evidence>
<keyword evidence="5 7" id="KW-0472">Membrane</keyword>
<evidence type="ECO:0000256" key="3">
    <source>
        <dbReference type="ARBA" id="ARBA00022452"/>
    </source>
</evidence>